<dbReference type="SMART" id="SM00185">
    <property type="entry name" value="ARM"/>
    <property type="match status" value="3"/>
</dbReference>
<sequence length="360" mass="38497">MYQLLRLLSINHMASTMEQKAVDVVVVPVLVEQLSGREELESLVSSPDDDVRTEAIEALCNVTKGSVTGRDAVVAAAGVLEPLLKAMRESSSIKVLARGVQLLFTLWSVRPPLPPLAKLAPFVPILASFTSATDEGDRVRVMGVPMPTVICWSSVPPWQSAEPQMRLTGCLTMAFVTGGSPAHLQAVIDPDLFPLLVDAAVSAELSGTAARTIGRIVARGSQRQIEHDAVARAVADANAGRQKQANWMRASPTTPTTHKLSRPAMWTSWSSCRHTRTDGNIAEQTMAIHIDHFTARVDAQRLEALIQAGVIHVVPEPGGGEDDRATHVSDSDSGSDSDGDSDGDEEADGQLYGNGADQEE</sequence>
<keyword evidence="3" id="KW-0653">Protein transport</keyword>
<feature type="region of interest" description="Disordered" evidence="4">
    <location>
        <begin position="314"/>
        <end position="360"/>
    </location>
</feature>
<name>A0A0G4GAD0_VITBC</name>
<feature type="region of interest" description="Disordered" evidence="4">
    <location>
        <begin position="241"/>
        <end position="262"/>
    </location>
</feature>
<feature type="compositionally biased region" description="Basic and acidic residues" evidence="4">
    <location>
        <begin position="321"/>
        <end position="330"/>
    </location>
</feature>
<dbReference type="SUPFAM" id="SSF48371">
    <property type="entry name" value="ARM repeat"/>
    <property type="match status" value="1"/>
</dbReference>
<evidence type="ECO:0000313" key="6">
    <source>
        <dbReference type="Proteomes" id="UP000041254"/>
    </source>
</evidence>
<dbReference type="InterPro" id="IPR016024">
    <property type="entry name" value="ARM-type_fold"/>
</dbReference>
<feature type="compositionally biased region" description="Polar residues" evidence="4">
    <location>
        <begin position="241"/>
        <end position="258"/>
    </location>
</feature>
<proteinExistence type="inferred from homology"/>
<evidence type="ECO:0000256" key="2">
    <source>
        <dbReference type="ARBA" id="ARBA00022448"/>
    </source>
</evidence>
<feature type="compositionally biased region" description="Acidic residues" evidence="4">
    <location>
        <begin position="333"/>
        <end position="348"/>
    </location>
</feature>
<keyword evidence="6" id="KW-1185">Reference proteome</keyword>
<accession>A0A0G4GAD0</accession>
<organism evidence="5 6">
    <name type="scientific">Vitrella brassicaformis (strain CCMP3155)</name>
    <dbReference type="NCBI Taxonomy" id="1169540"/>
    <lineage>
        <taxon>Eukaryota</taxon>
        <taxon>Sar</taxon>
        <taxon>Alveolata</taxon>
        <taxon>Colpodellida</taxon>
        <taxon>Vitrellaceae</taxon>
        <taxon>Vitrella</taxon>
    </lineage>
</organism>
<comment type="similarity">
    <text evidence="1">Belongs to the importin alpha family.</text>
</comment>
<dbReference type="InterPro" id="IPR011989">
    <property type="entry name" value="ARM-like"/>
</dbReference>
<dbReference type="GO" id="GO:0015031">
    <property type="term" value="P:protein transport"/>
    <property type="evidence" value="ECO:0007669"/>
    <property type="project" value="UniProtKB-KW"/>
</dbReference>
<dbReference type="VEuPathDB" id="CryptoDB:Vbra_9853"/>
<protein>
    <submittedName>
        <fullName evidence="5">Uncharacterized protein</fullName>
    </submittedName>
</protein>
<evidence type="ECO:0000256" key="4">
    <source>
        <dbReference type="SAM" id="MobiDB-lite"/>
    </source>
</evidence>
<evidence type="ECO:0000256" key="1">
    <source>
        <dbReference type="ARBA" id="ARBA00010394"/>
    </source>
</evidence>
<keyword evidence="2" id="KW-0813">Transport</keyword>
<reference evidence="5 6" key="1">
    <citation type="submission" date="2014-11" db="EMBL/GenBank/DDBJ databases">
        <authorList>
            <person name="Zhu J."/>
            <person name="Qi W."/>
            <person name="Song R."/>
        </authorList>
    </citation>
    <scope>NUCLEOTIDE SEQUENCE [LARGE SCALE GENOMIC DNA]</scope>
</reference>
<evidence type="ECO:0000313" key="5">
    <source>
        <dbReference type="EMBL" id="CEM25909.1"/>
    </source>
</evidence>
<dbReference type="PANTHER" id="PTHR23316">
    <property type="entry name" value="IMPORTIN ALPHA"/>
    <property type="match status" value="1"/>
</dbReference>
<dbReference type="InterPro" id="IPR000225">
    <property type="entry name" value="Armadillo"/>
</dbReference>
<dbReference type="STRING" id="1169540.A0A0G4GAD0"/>
<dbReference type="EMBL" id="CDMY01000606">
    <property type="protein sequence ID" value="CEM25909.1"/>
    <property type="molecule type" value="Genomic_DNA"/>
</dbReference>
<dbReference type="InParanoid" id="A0A0G4GAD0"/>
<dbReference type="Gene3D" id="1.25.10.10">
    <property type="entry name" value="Leucine-rich Repeat Variant"/>
    <property type="match status" value="1"/>
</dbReference>
<dbReference type="Proteomes" id="UP000041254">
    <property type="component" value="Unassembled WGS sequence"/>
</dbReference>
<gene>
    <name evidence="5" type="ORF">Vbra_9853</name>
</gene>
<dbReference type="AlphaFoldDB" id="A0A0G4GAD0"/>
<dbReference type="OrthoDB" id="436939at2759"/>
<dbReference type="PhylomeDB" id="A0A0G4GAD0"/>
<evidence type="ECO:0000256" key="3">
    <source>
        <dbReference type="ARBA" id="ARBA00022927"/>
    </source>
</evidence>